<dbReference type="AlphaFoldDB" id="X1J8I3"/>
<evidence type="ECO:0000313" key="1">
    <source>
        <dbReference type="EMBL" id="GAH66063.1"/>
    </source>
</evidence>
<name>X1J8I3_9ZZZZ</name>
<reference evidence="1" key="1">
    <citation type="journal article" date="2014" name="Front. Microbiol.">
        <title>High frequency of phylogenetically diverse reductive dehalogenase-homologous genes in deep subseafloor sedimentary metagenomes.</title>
        <authorList>
            <person name="Kawai M."/>
            <person name="Futagami T."/>
            <person name="Toyoda A."/>
            <person name="Takaki Y."/>
            <person name="Nishi S."/>
            <person name="Hori S."/>
            <person name="Arai W."/>
            <person name="Tsubouchi T."/>
            <person name="Morono Y."/>
            <person name="Uchiyama I."/>
            <person name="Ito T."/>
            <person name="Fujiyama A."/>
            <person name="Inagaki F."/>
            <person name="Takami H."/>
        </authorList>
    </citation>
    <scope>NUCLEOTIDE SEQUENCE</scope>
    <source>
        <strain evidence="1">Expedition CK06-06</strain>
    </source>
</reference>
<accession>X1J8I3</accession>
<gene>
    <name evidence="1" type="ORF">S03H2_52452</name>
</gene>
<sequence length="46" mass="5185">MEGKERGITLCARDGQNVSVACKCLWSKEKKICRINLTSTQKRGML</sequence>
<protein>
    <submittedName>
        <fullName evidence="1">Uncharacterized protein</fullName>
    </submittedName>
</protein>
<comment type="caution">
    <text evidence="1">The sequence shown here is derived from an EMBL/GenBank/DDBJ whole genome shotgun (WGS) entry which is preliminary data.</text>
</comment>
<dbReference type="EMBL" id="BARU01033318">
    <property type="protein sequence ID" value="GAH66063.1"/>
    <property type="molecule type" value="Genomic_DNA"/>
</dbReference>
<proteinExistence type="predicted"/>
<organism evidence="1">
    <name type="scientific">marine sediment metagenome</name>
    <dbReference type="NCBI Taxonomy" id="412755"/>
    <lineage>
        <taxon>unclassified sequences</taxon>
        <taxon>metagenomes</taxon>
        <taxon>ecological metagenomes</taxon>
    </lineage>
</organism>